<organism evidence="1">
    <name type="scientific">Flavobacterium sp. CFS9</name>
    <dbReference type="NCBI Taxonomy" id="3143118"/>
    <lineage>
        <taxon>Bacteria</taxon>
        <taxon>Pseudomonadati</taxon>
        <taxon>Bacteroidota</taxon>
        <taxon>Flavobacteriia</taxon>
        <taxon>Flavobacteriales</taxon>
        <taxon>Flavobacteriaceae</taxon>
        <taxon>Flavobacterium</taxon>
    </lineage>
</organism>
<dbReference type="RefSeq" id="WP_369616281.1">
    <property type="nucleotide sequence ID" value="NZ_AP031573.1"/>
</dbReference>
<reference evidence="1" key="1">
    <citation type="submission" date="2024-05" db="EMBL/GenBank/DDBJ databases">
        <title>Whole-Genome Sequence of CFS9, a Potential Fish Probiotic Isolated from the Body Surface of Silurus asotus.</title>
        <authorList>
            <person name="Kojima M."/>
            <person name="Tobioka K."/>
            <person name="Yokota K."/>
            <person name="Nakatani H."/>
            <person name="Hori K."/>
            <person name="Tamaru Y."/>
            <person name="Okazaki F."/>
        </authorList>
    </citation>
    <scope>NUCLEOTIDE SEQUENCE</scope>
    <source>
        <strain evidence="1">CFS9</strain>
    </source>
</reference>
<evidence type="ECO:0000313" key="1">
    <source>
        <dbReference type="EMBL" id="BFM45281.1"/>
    </source>
</evidence>
<name>A0AAT9H734_9FLAO</name>
<dbReference type="AlphaFoldDB" id="A0AAT9H734"/>
<accession>A0AAT9H734</accession>
<protein>
    <submittedName>
        <fullName evidence="1">Uncharacterized protein</fullName>
    </submittedName>
</protein>
<proteinExistence type="predicted"/>
<gene>
    <name evidence="1" type="ORF">CFS9_39220</name>
</gene>
<dbReference type="EMBL" id="AP031573">
    <property type="protein sequence ID" value="BFM45281.1"/>
    <property type="molecule type" value="Genomic_DNA"/>
</dbReference>
<sequence>MLKNKHENLFYHEDDYLQVEIISKSNIFEQQKSLDDLEYNFSEYGFSNINFRHKKKIPTSSLKIKPNELKAHLKEYSLIEFNNVYHGYSSNPILKKNTISFGFEDYAILFDFEKETVKNIWMVFNPKLKLPFHSYSNLLNALFLLGNKYDMILIDWNEEKIVNLSHKQEMQSYL</sequence>